<dbReference type="AlphaFoldDB" id="A0A0C9TTT6"/>
<evidence type="ECO:0000256" key="1">
    <source>
        <dbReference type="SAM" id="MobiDB-lite"/>
    </source>
</evidence>
<feature type="compositionally biased region" description="Basic and acidic residues" evidence="1">
    <location>
        <begin position="159"/>
        <end position="168"/>
    </location>
</feature>
<proteinExistence type="predicted"/>
<gene>
    <name evidence="2" type="ORF">M422DRAFT_264237</name>
</gene>
<dbReference type="Proteomes" id="UP000054279">
    <property type="component" value="Unassembled WGS sequence"/>
</dbReference>
<feature type="compositionally biased region" description="Polar residues" evidence="1">
    <location>
        <begin position="52"/>
        <end position="66"/>
    </location>
</feature>
<feature type="region of interest" description="Disordered" evidence="1">
    <location>
        <begin position="159"/>
        <end position="185"/>
    </location>
</feature>
<feature type="compositionally biased region" description="Low complexity" evidence="1">
    <location>
        <begin position="21"/>
        <end position="37"/>
    </location>
</feature>
<organism evidence="2 3">
    <name type="scientific">Sphaerobolus stellatus (strain SS14)</name>
    <dbReference type="NCBI Taxonomy" id="990650"/>
    <lineage>
        <taxon>Eukaryota</taxon>
        <taxon>Fungi</taxon>
        <taxon>Dikarya</taxon>
        <taxon>Basidiomycota</taxon>
        <taxon>Agaricomycotina</taxon>
        <taxon>Agaricomycetes</taxon>
        <taxon>Phallomycetidae</taxon>
        <taxon>Geastrales</taxon>
        <taxon>Sphaerobolaceae</taxon>
        <taxon>Sphaerobolus</taxon>
    </lineage>
</organism>
<feature type="compositionally biased region" description="Polar residues" evidence="1">
    <location>
        <begin position="115"/>
        <end position="130"/>
    </location>
</feature>
<keyword evidence="3" id="KW-1185">Reference proteome</keyword>
<name>A0A0C9TTT6_SPHS4</name>
<dbReference type="HOGENOM" id="CLU_1051963_0_0_1"/>
<accession>A0A0C9TTT6</accession>
<feature type="region of interest" description="Disordered" evidence="1">
    <location>
        <begin position="21"/>
        <end position="130"/>
    </location>
</feature>
<feature type="non-terminal residue" evidence="2">
    <location>
        <position position="265"/>
    </location>
</feature>
<feature type="compositionally biased region" description="Polar residues" evidence="1">
    <location>
        <begin position="75"/>
        <end position="108"/>
    </location>
</feature>
<reference evidence="2 3" key="1">
    <citation type="submission" date="2014-06" db="EMBL/GenBank/DDBJ databases">
        <title>Evolutionary Origins and Diversification of the Mycorrhizal Mutualists.</title>
        <authorList>
            <consortium name="DOE Joint Genome Institute"/>
            <consortium name="Mycorrhizal Genomics Consortium"/>
            <person name="Kohler A."/>
            <person name="Kuo A."/>
            <person name="Nagy L.G."/>
            <person name="Floudas D."/>
            <person name="Copeland A."/>
            <person name="Barry K.W."/>
            <person name="Cichocki N."/>
            <person name="Veneault-Fourrey C."/>
            <person name="LaButti K."/>
            <person name="Lindquist E.A."/>
            <person name="Lipzen A."/>
            <person name="Lundell T."/>
            <person name="Morin E."/>
            <person name="Murat C."/>
            <person name="Riley R."/>
            <person name="Ohm R."/>
            <person name="Sun H."/>
            <person name="Tunlid A."/>
            <person name="Henrissat B."/>
            <person name="Grigoriev I.V."/>
            <person name="Hibbett D.S."/>
            <person name="Martin F."/>
        </authorList>
    </citation>
    <scope>NUCLEOTIDE SEQUENCE [LARGE SCALE GENOMIC DNA]</scope>
    <source>
        <strain evidence="2 3">SS14</strain>
    </source>
</reference>
<evidence type="ECO:0000313" key="3">
    <source>
        <dbReference type="Proteomes" id="UP000054279"/>
    </source>
</evidence>
<dbReference type="EMBL" id="KN837208">
    <property type="protein sequence ID" value="KIJ33778.1"/>
    <property type="molecule type" value="Genomic_DNA"/>
</dbReference>
<sequence length="265" mass="27732">VPVSITSSRGLVPTIPLSVPVSTTSSRRVATTSSSISKTTQPIETSIPFPSVLSSPTTEHSTSATEVPTVRRVTSETSSDIGNAMSSMHLQSLTSVDNEGSTRTTSLTGMKGETAGTTMHQPISTGPSSSMRSAVAGYLLLYGKRRKSAFSVVEAWTTGKEETGRSEDPTASPGVHHDEGGRENGSILAVQSNPPPVFNSSVALRTLSIITAPPYIENTASGLDDSMPQIEGPPPRLLDTTDTDFIVSRFVEIAGGQQGNNVGNE</sequence>
<protein>
    <submittedName>
        <fullName evidence="2">Uncharacterized protein</fullName>
    </submittedName>
</protein>
<evidence type="ECO:0000313" key="2">
    <source>
        <dbReference type="EMBL" id="KIJ33778.1"/>
    </source>
</evidence>